<accession>A0A1H0K7J1</accession>
<organism evidence="1 2">
    <name type="scientific">Methylobacterium phyllostachyos</name>
    <dbReference type="NCBI Taxonomy" id="582672"/>
    <lineage>
        <taxon>Bacteria</taxon>
        <taxon>Pseudomonadati</taxon>
        <taxon>Pseudomonadota</taxon>
        <taxon>Alphaproteobacteria</taxon>
        <taxon>Hyphomicrobiales</taxon>
        <taxon>Methylobacteriaceae</taxon>
        <taxon>Methylobacterium</taxon>
    </lineage>
</organism>
<dbReference type="Proteomes" id="UP000198704">
    <property type="component" value="Unassembled WGS sequence"/>
</dbReference>
<gene>
    <name evidence="1" type="ORF">SAMN05216360_12526</name>
</gene>
<keyword evidence="2" id="KW-1185">Reference proteome</keyword>
<dbReference type="STRING" id="582672.SAMN05216360_12526"/>
<evidence type="ECO:0000313" key="1">
    <source>
        <dbReference type="EMBL" id="SDO51752.1"/>
    </source>
</evidence>
<protein>
    <submittedName>
        <fullName evidence="1">Uncharacterized protein</fullName>
    </submittedName>
</protein>
<reference evidence="2" key="1">
    <citation type="submission" date="2016-10" db="EMBL/GenBank/DDBJ databases">
        <authorList>
            <person name="Varghese N."/>
            <person name="Submissions S."/>
        </authorList>
    </citation>
    <scope>NUCLEOTIDE SEQUENCE [LARGE SCALE GENOMIC DNA]</scope>
    <source>
        <strain evidence="2">BL47</strain>
    </source>
</reference>
<sequence length="65" mass="7109">MLLDYMVETLATGVDGDGNNLIEAEFGNLRPLRLRFGDDLARLIVQSFSETLAAPADTRTANKPN</sequence>
<proteinExistence type="predicted"/>
<dbReference type="AlphaFoldDB" id="A0A1H0K7J1"/>
<name>A0A1H0K7J1_9HYPH</name>
<dbReference type="EMBL" id="FNHS01000025">
    <property type="protein sequence ID" value="SDO51752.1"/>
    <property type="molecule type" value="Genomic_DNA"/>
</dbReference>
<evidence type="ECO:0000313" key="2">
    <source>
        <dbReference type="Proteomes" id="UP000198704"/>
    </source>
</evidence>